<dbReference type="EMBL" id="JAETWB010000001">
    <property type="protein sequence ID" value="MBL6077108.1"/>
    <property type="molecule type" value="Genomic_DNA"/>
</dbReference>
<evidence type="ECO:0000259" key="1">
    <source>
        <dbReference type="Pfam" id="PF13472"/>
    </source>
</evidence>
<evidence type="ECO:0000313" key="2">
    <source>
        <dbReference type="EMBL" id="MBL6077108.1"/>
    </source>
</evidence>
<gene>
    <name evidence="2" type="ORF">JMJ56_03755</name>
</gene>
<dbReference type="InterPro" id="IPR013830">
    <property type="entry name" value="SGNH_hydro"/>
</dbReference>
<evidence type="ECO:0000313" key="3">
    <source>
        <dbReference type="Proteomes" id="UP000660885"/>
    </source>
</evidence>
<dbReference type="RefSeq" id="WP_202830242.1">
    <property type="nucleotide sequence ID" value="NZ_JAETWB010000001.1"/>
</dbReference>
<dbReference type="InterPro" id="IPR036514">
    <property type="entry name" value="SGNH_hydro_sf"/>
</dbReference>
<dbReference type="CDD" id="cd00229">
    <property type="entry name" value="SGNH_hydrolase"/>
    <property type="match status" value="1"/>
</dbReference>
<organism evidence="2 3">
    <name type="scientific">Belnapia arida</name>
    <dbReference type="NCBI Taxonomy" id="2804533"/>
    <lineage>
        <taxon>Bacteria</taxon>
        <taxon>Pseudomonadati</taxon>
        <taxon>Pseudomonadota</taxon>
        <taxon>Alphaproteobacteria</taxon>
        <taxon>Acetobacterales</taxon>
        <taxon>Roseomonadaceae</taxon>
        <taxon>Belnapia</taxon>
    </lineage>
</organism>
<dbReference type="GO" id="GO:0016787">
    <property type="term" value="F:hydrolase activity"/>
    <property type="evidence" value="ECO:0007669"/>
    <property type="project" value="UniProtKB-KW"/>
</dbReference>
<dbReference type="Pfam" id="PF13472">
    <property type="entry name" value="Lipase_GDSL_2"/>
    <property type="match status" value="1"/>
</dbReference>
<feature type="domain" description="SGNH hydrolase-type esterase" evidence="1">
    <location>
        <begin position="36"/>
        <end position="203"/>
    </location>
</feature>
<keyword evidence="2" id="KW-0378">Hydrolase</keyword>
<proteinExistence type="predicted"/>
<name>A0ABS1TXE5_9PROT</name>
<protein>
    <submittedName>
        <fullName evidence="2">SGNH/GDSL hydrolase family protein</fullName>
    </submittedName>
</protein>
<dbReference type="SUPFAM" id="SSF52266">
    <property type="entry name" value="SGNH hydrolase"/>
    <property type="match status" value="1"/>
</dbReference>
<reference evidence="2 3" key="1">
    <citation type="submission" date="2021-01" db="EMBL/GenBank/DDBJ databases">
        <title>Belnapia mucosa sp. nov. and Belnapia arida sp. nov., isolated from the Tabernas Desert (Almeria, Spain).</title>
        <authorList>
            <person name="Molina-Menor E."/>
            <person name="Vidal-Verdu A."/>
            <person name="Calonge A."/>
            <person name="Satari L."/>
            <person name="Pereto J."/>
            <person name="Porcar M."/>
        </authorList>
    </citation>
    <scope>NUCLEOTIDE SEQUENCE [LARGE SCALE GENOMIC DNA]</scope>
    <source>
        <strain evidence="2 3">T18</strain>
    </source>
</reference>
<dbReference type="Proteomes" id="UP000660885">
    <property type="component" value="Unassembled WGS sequence"/>
</dbReference>
<accession>A0ABS1TXE5</accession>
<dbReference type="Gene3D" id="3.40.50.1110">
    <property type="entry name" value="SGNH hydrolase"/>
    <property type="match status" value="1"/>
</dbReference>
<sequence>MKALLTGRRSAVGAGLTMLATGEAAGQGGGTGHVVLLGDSIFDNKGYVAGGPDVVAHLRNRLPAGWQGSLAAVGGAVAGDVIRQLERVPQGASHLVVSAGGNDALRQEALLGQEARSVGEGLVRLAAVVDRFRQDYRAMLDAVLARRLPTAVCTVYDPRFADPQRQQMAVAGLSLFNDAIMREAFRRGLALVDLRLVCNEAADFANAIEPSVQGGRKIAAAIARFALDRPQRRSMIYGGD</sequence>
<keyword evidence="3" id="KW-1185">Reference proteome</keyword>
<comment type="caution">
    <text evidence="2">The sequence shown here is derived from an EMBL/GenBank/DDBJ whole genome shotgun (WGS) entry which is preliminary data.</text>
</comment>